<name>A0A2P2R273_RHIMU</name>
<reference evidence="1" key="1">
    <citation type="submission" date="2018-02" db="EMBL/GenBank/DDBJ databases">
        <title>Rhizophora mucronata_Transcriptome.</title>
        <authorList>
            <person name="Meera S.P."/>
            <person name="Sreeshan A."/>
            <person name="Augustine A."/>
        </authorList>
    </citation>
    <scope>NUCLEOTIDE SEQUENCE</scope>
    <source>
        <tissue evidence="1">Leaf</tissue>
    </source>
</reference>
<organism evidence="1">
    <name type="scientific">Rhizophora mucronata</name>
    <name type="common">Asiatic mangrove</name>
    <dbReference type="NCBI Taxonomy" id="61149"/>
    <lineage>
        <taxon>Eukaryota</taxon>
        <taxon>Viridiplantae</taxon>
        <taxon>Streptophyta</taxon>
        <taxon>Embryophyta</taxon>
        <taxon>Tracheophyta</taxon>
        <taxon>Spermatophyta</taxon>
        <taxon>Magnoliopsida</taxon>
        <taxon>eudicotyledons</taxon>
        <taxon>Gunneridae</taxon>
        <taxon>Pentapetalae</taxon>
        <taxon>rosids</taxon>
        <taxon>fabids</taxon>
        <taxon>Malpighiales</taxon>
        <taxon>Rhizophoraceae</taxon>
        <taxon>Rhizophora</taxon>
    </lineage>
</organism>
<proteinExistence type="predicted"/>
<evidence type="ECO:0000313" key="1">
    <source>
        <dbReference type="EMBL" id="MBX73277.1"/>
    </source>
</evidence>
<accession>A0A2P2R273</accession>
<sequence length="13" mass="1480">MVSLSFLLKMPIT</sequence>
<protein>
    <submittedName>
        <fullName evidence="1">Uncharacterized protein</fullName>
    </submittedName>
</protein>
<dbReference type="EMBL" id="GGEC01092793">
    <property type="protein sequence ID" value="MBX73277.1"/>
    <property type="molecule type" value="Transcribed_RNA"/>
</dbReference>